<dbReference type="AlphaFoldDB" id="A0A377HQA2"/>
<evidence type="ECO:0000313" key="1">
    <source>
        <dbReference type="EMBL" id="STO57902.1"/>
    </source>
</evidence>
<protein>
    <submittedName>
        <fullName evidence="1">Uncharacterized protein</fullName>
    </submittedName>
</protein>
<dbReference type="Proteomes" id="UP000254512">
    <property type="component" value="Unassembled WGS sequence"/>
</dbReference>
<dbReference type="EMBL" id="UGHD01000002">
    <property type="protein sequence ID" value="STO57902.1"/>
    <property type="molecule type" value="Genomic_DNA"/>
</dbReference>
<reference evidence="1 2" key="1">
    <citation type="submission" date="2018-06" db="EMBL/GenBank/DDBJ databases">
        <authorList>
            <consortium name="Pathogen Informatics"/>
            <person name="Doyle S."/>
        </authorList>
    </citation>
    <scope>NUCLEOTIDE SEQUENCE [LARGE SCALE GENOMIC DNA]</scope>
    <source>
        <strain evidence="1 2">NCTC11645</strain>
    </source>
</reference>
<accession>A0A377HQA2</accession>
<gene>
    <name evidence="1" type="ORF">NCTC11645_02311</name>
</gene>
<sequence>MCGGQLYMEGTYSLSTQCQTDSCQISSKISKKFFSPLQSVQFTVVRYLDEKKPVRNSVYGLQKNKNF</sequence>
<organism evidence="1 2">
    <name type="scientific">Grimontia hollisae</name>
    <name type="common">Vibrio hollisae</name>
    <dbReference type="NCBI Taxonomy" id="673"/>
    <lineage>
        <taxon>Bacteria</taxon>
        <taxon>Pseudomonadati</taxon>
        <taxon>Pseudomonadota</taxon>
        <taxon>Gammaproteobacteria</taxon>
        <taxon>Vibrionales</taxon>
        <taxon>Vibrionaceae</taxon>
        <taxon>Grimontia</taxon>
    </lineage>
</organism>
<evidence type="ECO:0000313" key="2">
    <source>
        <dbReference type="Proteomes" id="UP000254512"/>
    </source>
</evidence>
<proteinExistence type="predicted"/>
<name>A0A377HQA2_GRIHO</name>